<dbReference type="EC" id="2.4.-.-" evidence="2"/>
<evidence type="ECO:0000259" key="1">
    <source>
        <dbReference type="Pfam" id="PF00534"/>
    </source>
</evidence>
<proteinExistence type="predicted"/>
<dbReference type="Proteomes" id="UP001210231">
    <property type="component" value="Unassembled WGS sequence"/>
</dbReference>
<organism evidence="2 3">
    <name type="scientific">Polluticaenibacter yanchengensis</name>
    <dbReference type="NCBI Taxonomy" id="3014562"/>
    <lineage>
        <taxon>Bacteria</taxon>
        <taxon>Pseudomonadati</taxon>
        <taxon>Bacteroidota</taxon>
        <taxon>Chitinophagia</taxon>
        <taxon>Chitinophagales</taxon>
        <taxon>Chitinophagaceae</taxon>
        <taxon>Polluticaenibacter</taxon>
    </lineage>
</organism>
<dbReference type="SUPFAM" id="SSF53756">
    <property type="entry name" value="UDP-Glycosyltransferase/glycogen phosphorylase"/>
    <property type="match status" value="1"/>
</dbReference>
<dbReference type="PANTHER" id="PTHR12526">
    <property type="entry name" value="GLYCOSYLTRANSFERASE"/>
    <property type="match status" value="1"/>
</dbReference>
<protein>
    <submittedName>
        <fullName evidence="2">Glycosyltransferase</fullName>
        <ecNumber evidence="2">2.4.-.-</ecNumber>
    </submittedName>
</protein>
<dbReference type="Pfam" id="PF00534">
    <property type="entry name" value="Glycos_transf_1"/>
    <property type="match status" value="1"/>
</dbReference>
<reference evidence="2 3" key="1">
    <citation type="submission" date="2022-12" db="EMBL/GenBank/DDBJ databases">
        <title>Chitinophagaceae gen. sp. nov., a new member of the family Chitinophagaceae, isolated from soil in a chemical factory.</title>
        <authorList>
            <person name="Ke Z."/>
        </authorList>
    </citation>
    <scope>NUCLEOTIDE SEQUENCE [LARGE SCALE GENOMIC DNA]</scope>
    <source>
        <strain evidence="2 3">LY-5</strain>
    </source>
</reference>
<sequence>MSKRIAISCVGFPVLSETFILNQITGLIDQGYHVDIFPYFECSYDNIHEEVKTYNLQEHVYPVKIPPKNKAVRFLKCIYYLLKNIRHSPKLFRCFNAKKIGKPAVDLTAFYYALCFLNKKPYDYHFCHFGETAIRISLLKHIGFISGDIVTFYHGYDIHVRNNNELKQRQKEYALQFANGKLNVVNTAFSLKKVLDLGARMETCLICPVGLYIEESQKKYLQNRPGDGPLKILSIGRLIPLKGHEFALLAIKNIINSGFSNITYNIIGYGDNYELLTQRIKELELGLHVFLLGGLPRQKVYEALESCDIFLHPSVSDTDGRAETQGLVIQEAQLFGKPVVAFDSGGVAEGIGEQSGFVVAEKDTNALAEKLLILLKDANLRQKMGEKGIAFVKNKYDIKRLNNLVFGHL</sequence>
<dbReference type="EMBL" id="JAQGEF010000004">
    <property type="protein sequence ID" value="MDA3614193.1"/>
    <property type="molecule type" value="Genomic_DNA"/>
</dbReference>
<dbReference type="InterPro" id="IPR001296">
    <property type="entry name" value="Glyco_trans_1"/>
</dbReference>
<keyword evidence="3" id="KW-1185">Reference proteome</keyword>
<evidence type="ECO:0000313" key="3">
    <source>
        <dbReference type="Proteomes" id="UP001210231"/>
    </source>
</evidence>
<feature type="domain" description="Glycosyl transferase family 1" evidence="1">
    <location>
        <begin position="225"/>
        <end position="388"/>
    </location>
</feature>
<dbReference type="Gene3D" id="3.40.50.2000">
    <property type="entry name" value="Glycogen Phosphorylase B"/>
    <property type="match status" value="2"/>
</dbReference>
<gene>
    <name evidence="2" type="ORF">O3P16_05200</name>
</gene>
<dbReference type="PANTHER" id="PTHR12526:SF572">
    <property type="entry name" value="BLL5144 PROTEIN"/>
    <property type="match status" value="1"/>
</dbReference>
<keyword evidence="2" id="KW-0808">Transferase</keyword>
<name>A0ABT4UH86_9BACT</name>
<accession>A0ABT4UH86</accession>
<keyword evidence="2" id="KW-0328">Glycosyltransferase</keyword>
<evidence type="ECO:0000313" key="2">
    <source>
        <dbReference type="EMBL" id="MDA3614193.1"/>
    </source>
</evidence>
<dbReference type="GO" id="GO:0016757">
    <property type="term" value="F:glycosyltransferase activity"/>
    <property type="evidence" value="ECO:0007669"/>
    <property type="project" value="UniProtKB-KW"/>
</dbReference>
<dbReference type="RefSeq" id="WP_407030516.1">
    <property type="nucleotide sequence ID" value="NZ_JAQGEF010000004.1"/>
</dbReference>
<comment type="caution">
    <text evidence="2">The sequence shown here is derived from an EMBL/GenBank/DDBJ whole genome shotgun (WGS) entry which is preliminary data.</text>
</comment>